<evidence type="ECO:0000313" key="1">
    <source>
        <dbReference type="EMBL" id="GBP35190.1"/>
    </source>
</evidence>
<keyword evidence="2" id="KW-1185">Reference proteome</keyword>
<protein>
    <submittedName>
        <fullName evidence="1">Uncharacterized protein</fullName>
    </submittedName>
</protein>
<organism evidence="1 2">
    <name type="scientific">Eumeta variegata</name>
    <name type="common">Bagworm moth</name>
    <name type="synonym">Eumeta japonica</name>
    <dbReference type="NCBI Taxonomy" id="151549"/>
    <lineage>
        <taxon>Eukaryota</taxon>
        <taxon>Metazoa</taxon>
        <taxon>Ecdysozoa</taxon>
        <taxon>Arthropoda</taxon>
        <taxon>Hexapoda</taxon>
        <taxon>Insecta</taxon>
        <taxon>Pterygota</taxon>
        <taxon>Neoptera</taxon>
        <taxon>Endopterygota</taxon>
        <taxon>Lepidoptera</taxon>
        <taxon>Glossata</taxon>
        <taxon>Ditrysia</taxon>
        <taxon>Tineoidea</taxon>
        <taxon>Psychidae</taxon>
        <taxon>Oiketicinae</taxon>
        <taxon>Eumeta</taxon>
    </lineage>
</organism>
<sequence length="148" mass="16977">MIYHRRCSPSATISWSSRKGFITALDTSNTLVTLVGARMFMDDGISYIKILVEHKVARRPGGLRRAETRIKRETLYFISQQIIGLNVVRAGNKLSNNKSYKSAPRRRNPKTLPAIRQEMALQWVLTVITAALWFESGDYDRGREYWGL</sequence>
<proteinExistence type="predicted"/>
<reference evidence="1 2" key="1">
    <citation type="journal article" date="2019" name="Commun. Biol.">
        <title>The bagworm genome reveals a unique fibroin gene that provides high tensile strength.</title>
        <authorList>
            <person name="Kono N."/>
            <person name="Nakamura H."/>
            <person name="Ohtoshi R."/>
            <person name="Tomita M."/>
            <person name="Numata K."/>
            <person name="Arakawa K."/>
        </authorList>
    </citation>
    <scope>NUCLEOTIDE SEQUENCE [LARGE SCALE GENOMIC DNA]</scope>
</reference>
<dbReference type="Proteomes" id="UP000299102">
    <property type="component" value="Unassembled WGS sequence"/>
</dbReference>
<dbReference type="EMBL" id="BGZK01000300">
    <property type="protein sequence ID" value="GBP35190.1"/>
    <property type="molecule type" value="Genomic_DNA"/>
</dbReference>
<accession>A0A4C1V9H6</accession>
<evidence type="ECO:0000313" key="2">
    <source>
        <dbReference type="Proteomes" id="UP000299102"/>
    </source>
</evidence>
<dbReference type="AlphaFoldDB" id="A0A4C1V9H6"/>
<comment type="caution">
    <text evidence="1">The sequence shown here is derived from an EMBL/GenBank/DDBJ whole genome shotgun (WGS) entry which is preliminary data.</text>
</comment>
<name>A0A4C1V9H6_EUMVA</name>
<gene>
    <name evidence="1" type="ORF">EVAR_18315_1</name>
</gene>